<accession>A0A7Z2YGB9</accession>
<organism evidence="2 3">
    <name type="scientific">Vibrio astriarenae</name>
    <dbReference type="NCBI Taxonomy" id="1481923"/>
    <lineage>
        <taxon>Bacteria</taxon>
        <taxon>Pseudomonadati</taxon>
        <taxon>Pseudomonadota</taxon>
        <taxon>Gammaproteobacteria</taxon>
        <taxon>Vibrionales</taxon>
        <taxon>Vibrionaceae</taxon>
        <taxon>Vibrio</taxon>
    </lineage>
</organism>
<dbReference type="EMBL" id="CP047476">
    <property type="protein sequence ID" value="QIA65990.1"/>
    <property type="molecule type" value="Genomic_DNA"/>
</dbReference>
<protein>
    <submittedName>
        <fullName evidence="2">Uncharacterized protein</fullName>
    </submittedName>
</protein>
<keyword evidence="1" id="KW-1133">Transmembrane helix</keyword>
<keyword evidence="1" id="KW-0812">Transmembrane</keyword>
<dbReference type="KEGG" id="vas:GT360_21075"/>
<keyword evidence="1" id="KW-0472">Membrane</keyword>
<evidence type="ECO:0000313" key="2">
    <source>
        <dbReference type="EMBL" id="QIA65990.1"/>
    </source>
</evidence>
<gene>
    <name evidence="2" type="ORF">GT360_21075</name>
</gene>
<keyword evidence="3" id="KW-1185">Reference proteome</keyword>
<feature type="transmembrane region" description="Helical" evidence="1">
    <location>
        <begin position="83"/>
        <end position="101"/>
    </location>
</feature>
<dbReference type="AlphaFoldDB" id="A0A7Z2YGB9"/>
<name>A0A7Z2YGB9_9VIBR</name>
<sequence length="102" mass="11783">MAVVPRHTGNKPVRDQYRGDMTLEQWHRFTRVANAADDSRSQAQSFDDDLTVKSNHAKDDIVKEVALMSVVRSKKHKSENIRYAIWISVAGLFFLWVMYMLG</sequence>
<evidence type="ECO:0000256" key="1">
    <source>
        <dbReference type="SAM" id="Phobius"/>
    </source>
</evidence>
<proteinExistence type="predicted"/>
<evidence type="ECO:0000313" key="3">
    <source>
        <dbReference type="Proteomes" id="UP000464262"/>
    </source>
</evidence>
<dbReference type="RefSeq" id="WP_164650902.1">
    <property type="nucleotide sequence ID" value="NZ_CP047476.1"/>
</dbReference>
<dbReference type="Proteomes" id="UP000464262">
    <property type="component" value="Chromosome 2"/>
</dbReference>
<reference evidence="2 3" key="1">
    <citation type="submission" date="2020-01" db="EMBL/GenBank/DDBJ databases">
        <title>Whole genome and functional gene identification of agarase of Vibrio HN897.</title>
        <authorList>
            <person name="Liu Y."/>
            <person name="Zhao Z."/>
        </authorList>
    </citation>
    <scope>NUCLEOTIDE SEQUENCE [LARGE SCALE GENOMIC DNA]</scope>
    <source>
        <strain evidence="2 3">HN897</strain>
    </source>
</reference>